<organism evidence="2 3">
    <name type="scientific">Ephemerocybe angulata</name>
    <dbReference type="NCBI Taxonomy" id="980116"/>
    <lineage>
        <taxon>Eukaryota</taxon>
        <taxon>Fungi</taxon>
        <taxon>Dikarya</taxon>
        <taxon>Basidiomycota</taxon>
        <taxon>Agaricomycotina</taxon>
        <taxon>Agaricomycetes</taxon>
        <taxon>Agaricomycetidae</taxon>
        <taxon>Agaricales</taxon>
        <taxon>Agaricineae</taxon>
        <taxon>Psathyrellaceae</taxon>
        <taxon>Ephemerocybe</taxon>
    </lineage>
</organism>
<sequence length="603" mass="66971">MDSSESTSHLGLPPPYSEHIPASGPLDEPCGGREPLDRGAIIDSLPVETLQTILHFVCKLPSADPGIVEVRQAQATVRSFILVSRLWRMIALVEKEPWCLLLDFHRCAAPASARLLELSSPLPFKVGHRSTPLLVNLKISEKEACKSIAVINLLCEHQERIQEIHVRWECYGSGVLEDKYLAFCGLPMPRLEALSWRGRGPFDSSLQIAGHTTTFMAPHLPHLRRFNATESAFLLDQCFPTSLTELAITNPGNSRRHRGRPTFLQLRELLKSTPNLRLLLLSDALESSALAASSLDLPPVELPHLRLVTVNGGSYPQELSKHLALLTLINSSPMCGLDISAVPPAQIDDISLMVQQRIATLFQMSNPLEIGLYLTVDEWSHISLGNITNPEHALDWTHLGGDAVCSVLSSLPMPVVTFKFAGAQSSQDAIQLYLSPVRDRVTSFQIHLSPPSPKLPSTLPPPLDYTSLYASFCYLTELTLNSKAAEASFNVLVEQLQRYNWQHEIAVSEEISAVSKNELLLPFLYSITLDSCNLVEGPKLYASLCAFLSQRWEAELPIFMVLFKRSIVDGGELATLARLFKCDMLVEPSDFDYLEYSRFCSRL</sequence>
<gene>
    <name evidence="2" type="ORF">DFP72DRAFT_631306</name>
</gene>
<dbReference type="OrthoDB" id="3127837at2759"/>
<evidence type="ECO:0000313" key="2">
    <source>
        <dbReference type="EMBL" id="KAF6761820.1"/>
    </source>
</evidence>
<reference evidence="2 3" key="1">
    <citation type="submission" date="2020-07" db="EMBL/GenBank/DDBJ databases">
        <title>Comparative genomics of pyrophilous fungi reveals a link between fire events and developmental genes.</title>
        <authorList>
            <consortium name="DOE Joint Genome Institute"/>
            <person name="Steindorff A.S."/>
            <person name="Carver A."/>
            <person name="Calhoun S."/>
            <person name="Stillman K."/>
            <person name="Liu H."/>
            <person name="Lipzen A."/>
            <person name="Pangilinan J."/>
            <person name="Labutti K."/>
            <person name="Bruns T.D."/>
            <person name="Grigoriev I.V."/>
        </authorList>
    </citation>
    <scope>NUCLEOTIDE SEQUENCE [LARGE SCALE GENOMIC DNA]</scope>
    <source>
        <strain evidence="2 3">CBS 144469</strain>
    </source>
</reference>
<accession>A0A8H6IA86</accession>
<comment type="caution">
    <text evidence="2">The sequence shown here is derived from an EMBL/GenBank/DDBJ whole genome shotgun (WGS) entry which is preliminary data.</text>
</comment>
<feature type="region of interest" description="Disordered" evidence="1">
    <location>
        <begin position="1"/>
        <end position="29"/>
    </location>
</feature>
<dbReference type="EMBL" id="JACGCI010000009">
    <property type="protein sequence ID" value="KAF6761820.1"/>
    <property type="molecule type" value="Genomic_DNA"/>
</dbReference>
<protein>
    <submittedName>
        <fullName evidence="2">Uncharacterized protein</fullName>
    </submittedName>
</protein>
<dbReference type="Proteomes" id="UP000521943">
    <property type="component" value="Unassembled WGS sequence"/>
</dbReference>
<evidence type="ECO:0000313" key="3">
    <source>
        <dbReference type="Proteomes" id="UP000521943"/>
    </source>
</evidence>
<dbReference type="AlphaFoldDB" id="A0A8H6IA86"/>
<proteinExistence type="predicted"/>
<keyword evidence="3" id="KW-1185">Reference proteome</keyword>
<evidence type="ECO:0000256" key="1">
    <source>
        <dbReference type="SAM" id="MobiDB-lite"/>
    </source>
</evidence>
<name>A0A8H6IA86_9AGAR</name>